<accession>A0A1R1PKX5</accession>
<name>A0A1R1PKX5_ZANCU</name>
<evidence type="ECO:0000313" key="2">
    <source>
        <dbReference type="Proteomes" id="UP000188320"/>
    </source>
</evidence>
<dbReference type="EMBL" id="LSSK01000858">
    <property type="protein sequence ID" value="OMH81614.1"/>
    <property type="molecule type" value="Genomic_DNA"/>
</dbReference>
<dbReference type="OrthoDB" id="2507140at2759"/>
<keyword evidence="2" id="KW-1185">Reference proteome</keyword>
<sequence>MEHVQIKLRSECTASEDYDCLCVWHKEIRACYDQCPGDPLKLAEKAGAEASLRQYCTLADANKRIRLLVPSYGHLLQELMDSPGEDRDIINTQLELEKKPIQSSPVARQQTYPATPALEYEPSSSEYLELQYISSFLSSQPSTSSITTDYAPVEVDSQERLSVNSSILAASSQDPKVHNAQSVASIQENSSYFKGIQQENEIGASGLISTESLSTRSLLQLEDPESKVLNGGMAQLGGFGEATKPKPDFMASLQIKTADGGIPNDVNKDSYFDSGKETGTGESLSGKYNTLLNDESGVKKTTGKIVYTTVTNATKSSNNYTSSFDSSTVSFYNSNIKLCLSLLFIAGLIVF</sequence>
<gene>
    <name evidence="1" type="ORF">AX774_g4927</name>
</gene>
<organism evidence="1 2">
    <name type="scientific">Zancudomyces culisetae</name>
    <name type="common">Gut fungus</name>
    <name type="synonym">Smittium culisetae</name>
    <dbReference type="NCBI Taxonomy" id="1213189"/>
    <lineage>
        <taxon>Eukaryota</taxon>
        <taxon>Fungi</taxon>
        <taxon>Fungi incertae sedis</taxon>
        <taxon>Zoopagomycota</taxon>
        <taxon>Kickxellomycotina</taxon>
        <taxon>Harpellomycetes</taxon>
        <taxon>Harpellales</taxon>
        <taxon>Legeriomycetaceae</taxon>
        <taxon>Zancudomyces</taxon>
    </lineage>
</organism>
<proteinExistence type="predicted"/>
<dbReference type="AlphaFoldDB" id="A0A1R1PKX5"/>
<comment type="caution">
    <text evidence="1">The sequence shown here is derived from an EMBL/GenBank/DDBJ whole genome shotgun (WGS) entry which is preliminary data.</text>
</comment>
<reference evidence="2" key="1">
    <citation type="submission" date="2017-01" db="EMBL/GenBank/DDBJ databases">
        <authorList>
            <person name="Wang Y."/>
            <person name="White M."/>
            <person name="Kvist S."/>
            <person name="Moncalvo J.-M."/>
        </authorList>
    </citation>
    <scope>NUCLEOTIDE SEQUENCE [LARGE SCALE GENOMIC DNA]</scope>
    <source>
        <strain evidence="2">COL-18-3</strain>
    </source>
</reference>
<evidence type="ECO:0000313" key="1">
    <source>
        <dbReference type="EMBL" id="OMH81614.1"/>
    </source>
</evidence>
<protein>
    <submittedName>
        <fullName evidence="1">Uncharacterized protein</fullName>
    </submittedName>
</protein>
<dbReference type="Proteomes" id="UP000188320">
    <property type="component" value="Unassembled WGS sequence"/>
</dbReference>